<organism evidence="1 2">
    <name type="scientific">Kipferlia bialata</name>
    <dbReference type="NCBI Taxonomy" id="797122"/>
    <lineage>
        <taxon>Eukaryota</taxon>
        <taxon>Metamonada</taxon>
        <taxon>Carpediemonas-like organisms</taxon>
        <taxon>Kipferlia</taxon>
    </lineage>
</organism>
<dbReference type="InterPro" id="IPR050246">
    <property type="entry name" value="Class_II_FBP_aldolase"/>
</dbReference>
<dbReference type="PANTHER" id="PTHR30304:SF0">
    <property type="entry name" value="D-TAGATOSE-1,6-BISPHOSPHATE ALDOLASE SUBUNIT GATY-RELATED"/>
    <property type="match status" value="1"/>
</dbReference>
<dbReference type="OrthoDB" id="10257187at2759"/>
<dbReference type="GO" id="GO:0005975">
    <property type="term" value="P:carbohydrate metabolic process"/>
    <property type="evidence" value="ECO:0007669"/>
    <property type="project" value="InterPro"/>
</dbReference>
<dbReference type="Proteomes" id="UP000265618">
    <property type="component" value="Unassembled WGS sequence"/>
</dbReference>
<gene>
    <name evidence="1" type="ORF">KIPB_004927</name>
</gene>
<dbReference type="PROSITE" id="PS00806">
    <property type="entry name" value="ALDOLASE_CLASS_II_2"/>
    <property type="match status" value="1"/>
</dbReference>
<dbReference type="GO" id="GO:0016832">
    <property type="term" value="F:aldehyde-lyase activity"/>
    <property type="evidence" value="ECO:0007669"/>
    <property type="project" value="InterPro"/>
</dbReference>
<dbReference type="AlphaFoldDB" id="A0A9K3CV95"/>
<accession>A0A9K3CV95</accession>
<dbReference type="SUPFAM" id="SSF51569">
    <property type="entry name" value="Aldolase"/>
    <property type="match status" value="1"/>
</dbReference>
<proteinExistence type="predicted"/>
<dbReference type="PANTHER" id="PTHR30304">
    <property type="entry name" value="D-TAGATOSE-1,6-BISPHOSPHATE ALDOLASE"/>
    <property type="match status" value="1"/>
</dbReference>
<dbReference type="InterPro" id="IPR013785">
    <property type="entry name" value="Aldolase_TIM"/>
</dbReference>
<dbReference type="Gene3D" id="3.20.20.70">
    <property type="entry name" value="Aldolase class I"/>
    <property type="match status" value="1"/>
</dbReference>
<sequence length="248" mass="26955">MLPSPGVRRQRGDTLESCKTAISLGFTSVMIDASHHGYEENVAITKSVCEYAHERGVSVEAELGTLGGIEEDISGVVQLTDPEQCVDFCTRTGVDALAVAIGTSHGAYKFTSTPTLAMDLINEIREKTGVPLVMHGSSEVPAHLREEIIKYGGHMPNAMGVPTPMVVEAISRGICKINIDSDSRMAVTASIRKMFTEKPEVFDPRAYMGPARQAQQELLVEKMNAYGTSGHAQDYECVSLEDAKKWYA</sequence>
<name>A0A9K3CV95_9EUKA</name>
<comment type="caution">
    <text evidence="1">The sequence shown here is derived from an EMBL/GenBank/DDBJ whole genome shotgun (WGS) entry which is preliminary data.</text>
</comment>
<dbReference type="InterPro" id="IPR000771">
    <property type="entry name" value="FBA_II"/>
</dbReference>
<reference evidence="1 2" key="1">
    <citation type="journal article" date="2018" name="PLoS ONE">
        <title>The draft genome of Kipferlia bialata reveals reductive genome evolution in fornicate parasites.</title>
        <authorList>
            <person name="Tanifuji G."/>
            <person name="Takabayashi S."/>
            <person name="Kume K."/>
            <person name="Takagi M."/>
            <person name="Nakayama T."/>
            <person name="Kamikawa R."/>
            <person name="Inagaki Y."/>
            <person name="Hashimoto T."/>
        </authorList>
    </citation>
    <scope>NUCLEOTIDE SEQUENCE [LARGE SCALE GENOMIC DNA]</scope>
    <source>
        <strain evidence="1">NY0173</strain>
    </source>
</reference>
<dbReference type="PIRSF" id="PIRSF001359">
    <property type="entry name" value="F_bP_aldolase_II"/>
    <property type="match status" value="1"/>
</dbReference>
<keyword evidence="2" id="KW-1185">Reference proteome</keyword>
<evidence type="ECO:0000313" key="2">
    <source>
        <dbReference type="Proteomes" id="UP000265618"/>
    </source>
</evidence>
<dbReference type="EMBL" id="BDIP01001103">
    <property type="protein sequence ID" value="GIQ83582.1"/>
    <property type="molecule type" value="Genomic_DNA"/>
</dbReference>
<dbReference type="CDD" id="cd00947">
    <property type="entry name" value="TBP_aldolase_IIB"/>
    <property type="match status" value="1"/>
</dbReference>
<evidence type="ECO:0000313" key="1">
    <source>
        <dbReference type="EMBL" id="GIQ83582.1"/>
    </source>
</evidence>
<dbReference type="GO" id="GO:0008270">
    <property type="term" value="F:zinc ion binding"/>
    <property type="evidence" value="ECO:0007669"/>
    <property type="project" value="InterPro"/>
</dbReference>
<protein>
    <submittedName>
        <fullName evidence="1">Ketose-bisphosphate aldolase, class-II</fullName>
    </submittedName>
</protein>
<dbReference type="Pfam" id="PF01116">
    <property type="entry name" value="F_bP_aldolase"/>
    <property type="match status" value="1"/>
</dbReference>